<dbReference type="Gene3D" id="1.20.5.340">
    <property type="match status" value="1"/>
</dbReference>
<reference evidence="1" key="1">
    <citation type="submission" date="2020-08" db="EMBL/GenBank/DDBJ databases">
        <title>Genome public.</title>
        <authorList>
            <person name="Liu C."/>
            <person name="Sun Q."/>
        </authorList>
    </citation>
    <scope>NUCLEOTIDE SEQUENCE</scope>
    <source>
        <strain evidence="1">NSJ-12</strain>
    </source>
</reference>
<dbReference type="RefSeq" id="WP_249333060.1">
    <property type="nucleotide sequence ID" value="NZ_JACRSY010000017.1"/>
</dbReference>
<name>A0A926IDX6_9FIRM</name>
<dbReference type="Proteomes" id="UP000655830">
    <property type="component" value="Unassembled WGS sequence"/>
</dbReference>
<organism evidence="1 2">
    <name type="scientific">Zhenhengia yiwuensis</name>
    <dbReference type="NCBI Taxonomy" id="2763666"/>
    <lineage>
        <taxon>Bacteria</taxon>
        <taxon>Bacillati</taxon>
        <taxon>Bacillota</taxon>
        <taxon>Clostridia</taxon>
        <taxon>Lachnospirales</taxon>
        <taxon>Lachnospiraceae</taxon>
        <taxon>Zhenhengia</taxon>
    </lineage>
</organism>
<dbReference type="EMBL" id="JACRSY010000017">
    <property type="protein sequence ID" value="MBC8580192.1"/>
    <property type="molecule type" value="Genomic_DNA"/>
</dbReference>
<dbReference type="AlphaFoldDB" id="A0A926IDX6"/>
<accession>A0A926IDX6</accession>
<sequence>MNKMVTTFSCDVCHEVKFLKEEEKGFIKFVCQKCNEVKITVKPKEYRGLKKHCNCLDGSFKISKIDNLDKITIKKIKCGKCNQEIEWIAIDDKGNEITEEEREHLLNTVKCEQCESRFFVIDSTYKTPKVKCLECGSDIRDIKCDDYVSLKEVCSCKNNIFELLKSEKIPTCRECGNKAEKLYVDNDGNEIDRVTRELLIIQDNYDYLERQIDEMKTEFEDRIYYVESDISRLRGKISDQEEHNYILQNDIDSIEREISSIGRDINSMEYDINRLKENVEEMDFKIRY</sequence>
<gene>
    <name evidence="1" type="ORF">H8718_11720</name>
</gene>
<keyword evidence="2" id="KW-1185">Reference proteome</keyword>
<evidence type="ECO:0000313" key="1">
    <source>
        <dbReference type="EMBL" id="MBC8580192.1"/>
    </source>
</evidence>
<evidence type="ECO:0000313" key="2">
    <source>
        <dbReference type="Proteomes" id="UP000655830"/>
    </source>
</evidence>
<proteinExistence type="predicted"/>
<comment type="caution">
    <text evidence="1">The sequence shown here is derived from an EMBL/GenBank/DDBJ whole genome shotgun (WGS) entry which is preliminary data.</text>
</comment>
<protein>
    <submittedName>
        <fullName evidence="1">Uncharacterized protein</fullName>
    </submittedName>
</protein>